<dbReference type="InterPro" id="IPR002559">
    <property type="entry name" value="Transposase_11"/>
</dbReference>
<feature type="domain" description="Transposase IS4-like" evidence="2">
    <location>
        <begin position="94"/>
        <end position="328"/>
    </location>
</feature>
<accession>A0AAU7NS37</accession>
<evidence type="ECO:0000259" key="2">
    <source>
        <dbReference type="Pfam" id="PF01609"/>
    </source>
</evidence>
<dbReference type="InterPro" id="IPR012337">
    <property type="entry name" value="RNaseH-like_sf"/>
</dbReference>
<name>A0AAU7NS37_9GAMM</name>
<keyword evidence="1" id="KW-0812">Transmembrane</keyword>
<keyword evidence="1" id="KW-1133">Transmembrane helix</keyword>
<evidence type="ECO:0000256" key="1">
    <source>
        <dbReference type="SAM" id="Phobius"/>
    </source>
</evidence>
<dbReference type="NCBIfam" id="NF033591">
    <property type="entry name" value="transpos_IS4_2"/>
    <property type="match status" value="1"/>
</dbReference>
<dbReference type="PANTHER" id="PTHR35404">
    <property type="entry name" value="TRANSPOSASE OF TN10"/>
    <property type="match status" value="1"/>
</dbReference>
<feature type="transmembrane region" description="Helical" evidence="1">
    <location>
        <begin position="322"/>
        <end position="340"/>
    </location>
</feature>
<keyword evidence="4" id="KW-1185">Reference proteome</keyword>
<dbReference type="SUPFAM" id="SSF53098">
    <property type="entry name" value="Ribonuclease H-like"/>
    <property type="match status" value="1"/>
</dbReference>
<sequence>MSTISLLHHLIKLALPELHRTRLKSLMATVEAGLTGASVSLTALGRALSGPSYIKHKIKRIDRLLGNPNLKSERQKLYGVMTQWSLQSLSLPLILIDWSPLTADQSQQLLRAALPTGGRTITLYEEVHPRKKLGNPKVQQQFLRRLQELLPPGVTPIIVADSGFRTPFFRAVEALNWHWLGRIRGRDFIAWADEPKQWLPAKSLHARATRKAKCLGKALWVRSNPLPGTLVAFYRAPKHRKDLTVQHRPAQSRSSRKQAAREKEPWLLVVSPSLKDYTPVDVVNYYRSRMQIEEGFRDTKSAHYGADLTQDSRINAERRANLLLIAALIIFALWLIGLGLKGTAIERQIKVCSNRDRSPYSVIFLARIACQYVVFELQENLLEHAQVLLVGYFSTLEKA</sequence>
<keyword evidence="1" id="KW-0472">Membrane</keyword>
<dbReference type="AlphaFoldDB" id="A0AAU7NS37"/>
<dbReference type="GO" id="GO:0006313">
    <property type="term" value="P:DNA transposition"/>
    <property type="evidence" value="ECO:0007669"/>
    <property type="project" value="InterPro"/>
</dbReference>
<dbReference type="KEGG" id="mech:Q9L42_015755"/>
<gene>
    <name evidence="3" type="ORF">Q9L42_015755</name>
</gene>
<dbReference type="EMBL" id="CP157743">
    <property type="protein sequence ID" value="XBS19800.1"/>
    <property type="molecule type" value="Genomic_DNA"/>
</dbReference>
<dbReference type="Proteomes" id="UP001225378">
    <property type="component" value="Chromosome"/>
</dbReference>
<organism evidence="3 4">
    <name type="scientific">Methylomarinum roseum</name>
    <dbReference type="NCBI Taxonomy" id="3067653"/>
    <lineage>
        <taxon>Bacteria</taxon>
        <taxon>Pseudomonadati</taxon>
        <taxon>Pseudomonadota</taxon>
        <taxon>Gammaproteobacteria</taxon>
        <taxon>Methylococcales</taxon>
        <taxon>Methylococcaceae</taxon>
        <taxon>Methylomarinum</taxon>
    </lineage>
</organism>
<reference evidence="3 4" key="1">
    <citation type="journal article" date="2024" name="Microbiology">
        <title>Methylomarinum rosea sp. nov., a novel halophilic methanotrophic bacterium from the hypersaline Lake Elton.</title>
        <authorList>
            <person name="Suleimanov R.Z."/>
            <person name="Oshkin I.Y."/>
            <person name="Danilova O.V."/>
            <person name="Suzina N.E."/>
            <person name="Dedysh S.N."/>
        </authorList>
    </citation>
    <scope>NUCLEOTIDE SEQUENCE [LARGE SCALE GENOMIC DNA]</scope>
    <source>
        <strain evidence="3 4">Ch1-1</strain>
    </source>
</reference>
<dbReference type="RefSeq" id="WP_305907452.1">
    <property type="nucleotide sequence ID" value="NZ_CP157743.1"/>
</dbReference>
<dbReference type="Pfam" id="PF01609">
    <property type="entry name" value="DDE_Tnp_1"/>
    <property type="match status" value="1"/>
</dbReference>
<protein>
    <submittedName>
        <fullName evidence="3">IS4 family transposase</fullName>
    </submittedName>
</protein>
<evidence type="ECO:0000313" key="4">
    <source>
        <dbReference type="Proteomes" id="UP001225378"/>
    </source>
</evidence>
<dbReference type="InterPro" id="IPR047658">
    <property type="entry name" value="IS4-like_transpos"/>
</dbReference>
<dbReference type="GO" id="GO:0003677">
    <property type="term" value="F:DNA binding"/>
    <property type="evidence" value="ECO:0007669"/>
    <property type="project" value="InterPro"/>
</dbReference>
<proteinExistence type="predicted"/>
<evidence type="ECO:0000313" key="3">
    <source>
        <dbReference type="EMBL" id="XBS19800.1"/>
    </source>
</evidence>
<dbReference type="PANTHER" id="PTHR35404:SF8">
    <property type="entry name" value="TRANSPOSASE OF TN10"/>
    <property type="match status" value="1"/>
</dbReference>
<dbReference type="GO" id="GO:0004803">
    <property type="term" value="F:transposase activity"/>
    <property type="evidence" value="ECO:0007669"/>
    <property type="project" value="InterPro"/>
</dbReference>